<dbReference type="RefSeq" id="WP_010042529.1">
    <property type="nucleotide sequence ID" value="NZ_CP025958.1"/>
</dbReference>
<dbReference type="OrthoDB" id="285651at2"/>
<dbReference type="Proteomes" id="UP000245802">
    <property type="component" value="Chromosome"/>
</dbReference>
<dbReference type="Pfam" id="PF07596">
    <property type="entry name" value="SBP_bac_10"/>
    <property type="match status" value="1"/>
</dbReference>
<gene>
    <name evidence="4" type="ORF">C1280_12335</name>
</gene>
<feature type="compositionally biased region" description="Pro residues" evidence="1">
    <location>
        <begin position="41"/>
        <end position="50"/>
    </location>
</feature>
<accession>A0A2Z3GWJ2</accession>
<reference evidence="4 5" key="1">
    <citation type="submission" date="2018-01" db="EMBL/GenBank/DDBJ databases">
        <title>G. obscuriglobus.</title>
        <authorList>
            <person name="Franke J."/>
            <person name="Blomberg W."/>
            <person name="Selmecki A."/>
        </authorList>
    </citation>
    <scope>NUCLEOTIDE SEQUENCE [LARGE SCALE GENOMIC DNA]</scope>
    <source>
        <strain evidence="4 5">DSM 5831</strain>
    </source>
</reference>
<evidence type="ECO:0000256" key="1">
    <source>
        <dbReference type="SAM" id="MobiDB-lite"/>
    </source>
</evidence>
<dbReference type="InterPro" id="IPR011453">
    <property type="entry name" value="DUF1559"/>
</dbReference>
<evidence type="ECO:0000256" key="2">
    <source>
        <dbReference type="SAM" id="SignalP"/>
    </source>
</evidence>
<proteinExistence type="predicted"/>
<feature type="domain" description="DUF1559" evidence="3">
    <location>
        <begin position="74"/>
        <end position="217"/>
    </location>
</feature>
<dbReference type="KEGG" id="gog:C1280_12335"/>
<organism evidence="4 5">
    <name type="scientific">Gemmata obscuriglobus</name>
    <dbReference type="NCBI Taxonomy" id="114"/>
    <lineage>
        <taxon>Bacteria</taxon>
        <taxon>Pseudomonadati</taxon>
        <taxon>Planctomycetota</taxon>
        <taxon>Planctomycetia</taxon>
        <taxon>Gemmatales</taxon>
        <taxon>Gemmataceae</taxon>
        <taxon>Gemmata</taxon>
    </lineage>
</organism>
<protein>
    <submittedName>
        <fullName evidence="4">DUF1559 domain-containing protein</fullName>
    </submittedName>
</protein>
<feature type="signal peptide" evidence="2">
    <location>
        <begin position="1"/>
        <end position="24"/>
    </location>
</feature>
<evidence type="ECO:0000259" key="3">
    <source>
        <dbReference type="Pfam" id="PF07596"/>
    </source>
</evidence>
<keyword evidence="2" id="KW-0732">Signal</keyword>
<dbReference type="EMBL" id="CP025958">
    <property type="protein sequence ID" value="AWM37698.1"/>
    <property type="molecule type" value="Genomic_DNA"/>
</dbReference>
<dbReference type="AlphaFoldDB" id="A0A2Z3GWJ2"/>
<feature type="chain" id="PRO_5016410088" evidence="2">
    <location>
        <begin position="25"/>
        <end position="283"/>
    </location>
</feature>
<dbReference type="PANTHER" id="PTHR30093">
    <property type="entry name" value="GENERAL SECRETION PATHWAY PROTEIN G"/>
    <property type="match status" value="1"/>
</dbReference>
<sequence>MRLHHTRSATIVAAALSVGLLALPACKKKKSPPTVADTPSPSDPVPPPGPTGEVPNVGGLSLPQPPRAPIFRTQNPRAAAVRATAEKNMKDVVMAIQNFEATHGALPAGYADKTGKPGLSWRVAILPFLEQDPLFRQFKLDEAWDSPNNIKLLDKMPKQFAPPNEPTYGYTFTRGFTGPNTWLPPLQQPVRPGQQLFGVKLLNITDGTSNTALIADAWDPVIWTKPDEMVFSPNSVPKLGGVFESGTIVGLADGSTHLVRKNADPTLFPRLIQINDGQPVQLD</sequence>
<evidence type="ECO:0000313" key="4">
    <source>
        <dbReference type="EMBL" id="AWM37698.1"/>
    </source>
</evidence>
<name>A0A2Z3GWJ2_9BACT</name>
<evidence type="ECO:0000313" key="5">
    <source>
        <dbReference type="Proteomes" id="UP000245802"/>
    </source>
</evidence>
<feature type="region of interest" description="Disordered" evidence="1">
    <location>
        <begin position="29"/>
        <end position="67"/>
    </location>
</feature>
<keyword evidence="5" id="KW-1185">Reference proteome</keyword>
<dbReference type="PANTHER" id="PTHR30093:SF2">
    <property type="entry name" value="TYPE II SECRETION SYSTEM PROTEIN H"/>
    <property type="match status" value="1"/>
</dbReference>